<dbReference type="PROSITE" id="PS50157">
    <property type="entry name" value="ZINC_FINGER_C2H2_2"/>
    <property type="match status" value="5"/>
</dbReference>
<keyword evidence="9" id="KW-0539">Nucleus</keyword>
<name>A0A6J8B2X8_MYTCO</name>
<evidence type="ECO:0000256" key="4">
    <source>
        <dbReference type="ARBA" id="ARBA00022771"/>
    </source>
</evidence>
<evidence type="ECO:0000256" key="9">
    <source>
        <dbReference type="ARBA" id="ARBA00023242"/>
    </source>
</evidence>
<keyword evidence="14" id="KW-1185">Reference proteome</keyword>
<evidence type="ECO:0000256" key="2">
    <source>
        <dbReference type="ARBA" id="ARBA00022723"/>
    </source>
</evidence>
<dbReference type="FunFam" id="3.30.160.60:FF:001159">
    <property type="entry name" value="Protein glass"/>
    <property type="match status" value="1"/>
</dbReference>
<keyword evidence="3" id="KW-0677">Repeat</keyword>
<evidence type="ECO:0000256" key="1">
    <source>
        <dbReference type="ARBA" id="ARBA00004123"/>
    </source>
</evidence>
<organism evidence="13 14">
    <name type="scientific">Mytilus coruscus</name>
    <name type="common">Sea mussel</name>
    <dbReference type="NCBI Taxonomy" id="42192"/>
    <lineage>
        <taxon>Eukaryota</taxon>
        <taxon>Metazoa</taxon>
        <taxon>Spiralia</taxon>
        <taxon>Lophotrochozoa</taxon>
        <taxon>Mollusca</taxon>
        <taxon>Bivalvia</taxon>
        <taxon>Autobranchia</taxon>
        <taxon>Pteriomorphia</taxon>
        <taxon>Mytilida</taxon>
        <taxon>Mytiloidea</taxon>
        <taxon>Mytilidae</taxon>
        <taxon>Mytilinae</taxon>
        <taxon>Mytilus</taxon>
    </lineage>
</organism>
<dbReference type="PROSITE" id="PS00028">
    <property type="entry name" value="ZINC_FINGER_C2H2_1"/>
    <property type="match status" value="5"/>
</dbReference>
<gene>
    <name evidence="13" type="ORF">MCOR_13273</name>
</gene>
<dbReference type="AlphaFoldDB" id="A0A6J8B2X8"/>
<protein>
    <submittedName>
        <fullName evidence="13">GL</fullName>
    </submittedName>
</protein>
<dbReference type="FunFam" id="3.30.160.60:FF:000110">
    <property type="entry name" value="Zinc finger protein-like"/>
    <property type="match status" value="1"/>
</dbReference>
<keyword evidence="4 10" id="KW-0863">Zinc-finger</keyword>
<dbReference type="GO" id="GO:0005634">
    <property type="term" value="C:nucleus"/>
    <property type="evidence" value="ECO:0007669"/>
    <property type="project" value="UniProtKB-SubCell"/>
</dbReference>
<dbReference type="Proteomes" id="UP000507470">
    <property type="component" value="Unassembled WGS sequence"/>
</dbReference>
<dbReference type="InterPro" id="IPR036236">
    <property type="entry name" value="Znf_C2H2_sf"/>
</dbReference>
<evidence type="ECO:0000256" key="3">
    <source>
        <dbReference type="ARBA" id="ARBA00022737"/>
    </source>
</evidence>
<dbReference type="InterPro" id="IPR013087">
    <property type="entry name" value="Znf_C2H2_type"/>
</dbReference>
<evidence type="ECO:0000256" key="5">
    <source>
        <dbReference type="ARBA" id="ARBA00022833"/>
    </source>
</evidence>
<feature type="compositionally biased region" description="Polar residues" evidence="11">
    <location>
        <begin position="9"/>
        <end position="23"/>
    </location>
</feature>
<keyword evidence="6" id="KW-0805">Transcription regulation</keyword>
<dbReference type="OrthoDB" id="8113227at2759"/>
<proteinExistence type="predicted"/>
<evidence type="ECO:0000256" key="8">
    <source>
        <dbReference type="ARBA" id="ARBA00023163"/>
    </source>
</evidence>
<evidence type="ECO:0000256" key="11">
    <source>
        <dbReference type="SAM" id="MobiDB-lite"/>
    </source>
</evidence>
<evidence type="ECO:0000256" key="7">
    <source>
        <dbReference type="ARBA" id="ARBA00023125"/>
    </source>
</evidence>
<sequence length="433" mass="48810">MFPEHPDSYSCNNVNSNDGWRSSTPQETKPFCMEYNKSPVEVSVNTYPVATIEVDQVPSLFNISPCAPVYKDYSVLKEKSPQDIADALLSLKHTVVCPSYSGRMSPSVHINQCSPTPNSFQHPQHVSYMSPGNQYRQNMYSPPPGPQYGVFQYPGESFQNQANVFPSMSVNVSMSMNVGVPHGIPNNQYNVQQQWQGNQQTSPGKYAPQYQQPQYSMGPVSPQYNSLQNHSYPQPYSFTSEVRHIPSSDSKNFLYRSGDSCKASRFCAVSHWKRLKLTSSHLSAVNLQADSNKVNLCRICGKTYARPSTLKTHLRTHSGEKPYKCSTCSKSFSQAANLTAHVRTHSGEKPFRCPMCDRRFSQSSSVTTHMRTHSGERPYRCRLCKKAFSDSSTLTKHLRIHSGEKPYQCKLCLLRFSQSGNLNRHMRVHANSS</sequence>
<dbReference type="Pfam" id="PF00096">
    <property type="entry name" value="zf-C2H2"/>
    <property type="match status" value="5"/>
</dbReference>
<comment type="subcellular location">
    <subcellularLocation>
        <location evidence="1">Nucleus</location>
    </subcellularLocation>
</comment>
<dbReference type="GO" id="GO:0000981">
    <property type="term" value="F:DNA-binding transcription factor activity, RNA polymerase II-specific"/>
    <property type="evidence" value="ECO:0007669"/>
    <property type="project" value="TreeGrafter"/>
</dbReference>
<feature type="region of interest" description="Disordered" evidence="11">
    <location>
        <begin position="1"/>
        <end position="23"/>
    </location>
</feature>
<feature type="domain" description="C2H2-type" evidence="12">
    <location>
        <begin position="407"/>
        <end position="433"/>
    </location>
</feature>
<dbReference type="PANTHER" id="PTHR23235:SF120">
    <property type="entry name" value="KRUPPEL-LIKE FACTOR 15"/>
    <property type="match status" value="1"/>
</dbReference>
<keyword evidence="7" id="KW-0238">DNA-binding</keyword>
<feature type="domain" description="C2H2-type" evidence="12">
    <location>
        <begin position="379"/>
        <end position="406"/>
    </location>
</feature>
<dbReference type="Gene3D" id="3.30.160.60">
    <property type="entry name" value="Classic Zinc Finger"/>
    <property type="match status" value="5"/>
</dbReference>
<keyword evidence="8" id="KW-0804">Transcription</keyword>
<dbReference type="EMBL" id="CACVKT020002230">
    <property type="protein sequence ID" value="CAC5376726.1"/>
    <property type="molecule type" value="Genomic_DNA"/>
</dbReference>
<feature type="domain" description="C2H2-type" evidence="12">
    <location>
        <begin position="295"/>
        <end position="322"/>
    </location>
</feature>
<dbReference type="SMART" id="SM00355">
    <property type="entry name" value="ZnF_C2H2"/>
    <property type="match status" value="5"/>
</dbReference>
<dbReference type="GO" id="GO:0000978">
    <property type="term" value="F:RNA polymerase II cis-regulatory region sequence-specific DNA binding"/>
    <property type="evidence" value="ECO:0007669"/>
    <property type="project" value="TreeGrafter"/>
</dbReference>
<accession>A0A6J8B2X8</accession>
<feature type="domain" description="C2H2-type" evidence="12">
    <location>
        <begin position="351"/>
        <end position="378"/>
    </location>
</feature>
<evidence type="ECO:0000313" key="13">
    <source>
        <dbReference type="EMBL" id="CAC5376726.1"/>
    </source>
</evidence>
<feature type="domain" description="C2H2-type" evidence="12">
    <location>
        <begin position="323"/>
        <end position="350"/>
    </location>
</feature>
<dbReference type="PANTHER" id="PTHR23235">
    <property type="entry name" value="KRUEPPEL-LIKE TRANSCRIPTION FACTOR"/>
    <property type="match status" value="1"/>
</dbReference>
<dbReference type="FunFam" id="3.30.160.60:FF:000310">
    <property type="entry name" value="GLIS family zinc finger 2"/>
    <property type="match status" value="1"/>
</dbReference>
<evidence type="ECO:0000256" key="6">
    <source>
        <dbReference type="ARBA" id="ARBA00023015"/>
    </source>
</evidence>
<dbReference type="FunFam" id="3.30.160.60:FF:002343">
    <property type="entry name" value="Zinc finger protein 33A"/>
    <property type="match status" value="1"/>
</dbReference>
<dbReference type="GO" id="GO:0008270">
    <property type="term" value="F:zinc ion binding"/>
    <property type="evidence" value="ECO:0007669"/>
    <property type="project" value="UniProtKB-KW"/>
</dbReference>
<dbReference type="FunFam" id="3.30.160.60:FF:000096">
    <property type="entry name" value="Zinc finger and BTB domain-containing protein 18 isoform 1"/>
    <property type="match status" value="1"/>
</dbReference>
<keyword evidence="2" id="KW-0479">Metal-binding</keyword>
<evidence type="ECO:0000313" key="14">
    <source>
        <dbReference type="Proteomes" id="UP000507470"/>
    </source>
</evidence>
<reference evidence="13 14" key="1">
    <citation type="submission" date="2020-06" db="EMBL/GenBank/DDBJ databases">
        <authorList>
            <person name="Li R."/>
            <person name="Bekaert M."/>
        </authorList>
    </citation>
    <scope>NUCLEOTIDE SEQUENCE [LARGE SCALE GENOMIC DNA]</scope>
    <source>
        <strain evidence="14">wild</strain>
    </source>
</reference>
<dbReference type="SUPFAM" id="SSF57667">
    <property type="entry name" value="beta-beta-alpha zinc fingers"/>
    <property type="match status" value="3"/>
</dbReference>
<evidence type="ECO:0000256" key="10">
    <source>
        <dbReference type="PROSITE-ProRule" id="PRU00042"/>
    </source>
</evidence>
<dbReference type="SMART" id="SM00614">
    <property type="entry name" value="ZnF_BED"/>
    <property type="match status" value="2"/>
</dbReference>
<evidence type="ECO:0000259" key="12">
    <source>
        <dbReference type="PROSITE" id="PS50157"/>
    </source>
</evidence>
<keyword evidence="5" id="KW-0862">Zinc</keyword>